<evidence type="ECO:0000256" key="15">
    <source>
        <dbReference type="ARBA" id="ARBA00041099"/>
    </source>
</evidence>
<dbReference type="GO" id="GO:0005886">
    <property type="term" value="C:plasma membrane"/>
    <property type="evidence" value="ECO:0007669"/>
    <property type="project" value="TreeGrafter"/>
</dbReference>
<feature type="domain" description="Fibronectin type-III" evidence="20">
    <location>
        <begin position="597"/>
        <end position="690"/>
    </location>
</feature>
<dbReference type="InterPro" id="IPR003961">
    <property type="entry name" value="FN3_dom"/>
</dbReference>
<dbReference type="EMBL" id="UFQT01001347">
    <property type="protein sequence ID" value="SSX30134.1"/>
    <property type="molecule type" value="Genomic_DNA"/>
</dbReference>
<evidence type="ECO:0000256" key="10">
    <source>
        <dbReference type="ARBA" id="ARBA00023180"/>
    </source>
</evidence>
<dbReference type="PROSITE" id="PS50835">
    <property type="entry name" value="IG_LIKE"/>
    <property type="match status" value="3"/>
</dbReference>
<dbReference type="InterPro" id="IPR036179">
    <property type="entry name" value="Ig-like_dom_sf"/>
</dbReference>
<evidence type="ECO:0000259" key="19">
    <source>
        <dbReference type="PROSITE" id="PS50835"/>
    </source>
</evidence>
<dbReference type="InterPro" id="IPR036116">
    <property type="entry name" value="FN3_sf"/>
</dbReference>
<evidence type="ECO:0000256" key="14">
    <source>
        <dbReference type="ARBA" id="ARBA00038530"/>
    </source>
</evidence>
<dbReference type="SUPFAM" id="SSF48726">
    <property type="entry name" value="Immunoglobulin"/>
    <property type="match status" value="4"/>
</dbReference>
<dbReference type="AlphaFoldDB" id="A0A336MI97"/>
<keyword evidence="7 17" id="KW-1133">Transmembrane helix</keyword>
<evidence type="ECO:0000256" key="7">
    <source>
        <dbReference type="ARBA" id="ARBA00022989"/>
    </source>
</evidence>
<dbReference type="VEuPathDB" id="VectorBase:CSON002093"/>
<dbReference type="InterPro" id="IPR003598">
    <property type="entry name" value="Ig_sub2"/>
</dbReference>
<dbReference type="Pfam" id="PF07679">
    <property type="entry name" value="I-set"/>
    <property type="match status" value="1"/>
</dbReference>
<evidence type="ECO:0000256" key="2">
    <source>
        <dbReference type="ARBA" id="ARBA00022674"/>
    </source>
</evidence>
<comment type="subunit">
    <text evidence="14">Homodimer. Heterotetramer; 2 iHog chains bind 2 hh chains when facilitated by heparin, heparin is required to promote high-affinity interactions between hh and iHog.</text>
</comment>
<dbReference type="Pfam" id="PF00041">
    <property type="entry name" value="fn3"/>
    <property type="match status" value="2"/>
</dbReference>
<dbReference type="InterPro" id="IPR013098">
    <property type="entry name" value="Ig_I-set"/>
</dbReference>
<feature type="chain" id="PRO_5036328669" description="Interference hedgehog" evidence="18">
    <location>
        <begin position="36"/>
        <end position="957"/>
    </location>
</feature>
<dbReference type="InterPro" id="IPR013783">
    <property type="entry name" value="Ig-like_fold"/>
</dbReference>
<keyword evidence="11" id="KW-0393">Immunoglobulin domain</keyword>
<dbReference type="FunFam" id="2.60.40.10:FF:000032">
    <property type="entry name" value="palladin isoform X1"/>
    <property type="match status" value="1"/>
</dbReference>
<evidence type="ECO:0000313" key="21">
    <source>
        <dbReference type="EMBL" id="SSX10448.1"/>
    </source>
</evidence>
<feature type="domain" description="Ig-like" evidence="19">
    <location>
        <begin position="263"/>
        <end position="348"/>
    </location>
</feature>
<dbReference type="PANTHER" id="PTHR44170">
    <property type="entry name" value="PROTEIN SIDEKICK"/>
    <property type="match status" value="1"/>
</dbReference>
<organism evidence="22">
    <name type="scientific">Culicoides sonorensis</name>
    <name type="common">Biting midge</name>
    <dbReference type="NCBI Taxonomy" id="179676"/>
    <lineage>
        <taxon>Eukaryota</taxon>
        <taxon>Metazoa</taxon>
        <taxon>Ecdysozoa</taxon>
        <taxon>Arthropoda</taxon>
        <taxon>Hexapoda</taxon>
        <taxon>Insecta</taxon>
        <taxon>Pterygota</taxon>
        <taxon>Neoptera</taxon>
        <taxon>Endopterygota</taxon>
        <taxon>Diptera</taxon>
        <taxon>Nematocera</taxon>
        <taxon>Chironomoidea</taxon>
        <taxon>Ceratopogonidae</taxon>
        <taxon>Ceratopogoninae</taxon>
        <taxon>Culicoides</taxon>
        <taxon>Monoculicoides</taxon>
    </lineage>
</organism>
<dbReference type="GO" id="GO:0098609">
    <property type="term" value="P:cell-cell adhesion"/>
    <property type="evidence" value="ECO:0007669"/>
    <property type="project" value="TreeGrafter"/>
</dbReference>
<dbReference type="SMART" id="SM00409">
    <property type="entry name" value="IG"/>
    <property type="match status" value="4"/>
</dbReference>
<dbReference type="PANTHER" id="PTHR44170:SF33">
    <property type="entry name" value="BROTHER OF IHOG, ISOFORM G-RELATED"/>
    <property type="match status" value="1"/>
</dbReference>
<evidence type="ECO:0000256" key="8">
    <source>
        <dbReference type="ARBA" id="ARBA00023136"/>
    </source>
</evidence>
<dbReference type="GO" id="GO:0030424">
    <property type="term" value="C:axon"/>
    <property type="evidence" value="ECO:0007669"/>
    <property type="project" value="TreeGrafter"/>
</dbReference>
<keyword evidence="10" id="KW-0325">Glycoprotein</keyword>
<comment type="function">
    <text evidence="12">Mediates response to the active Hedgehog (Hh) protein signal in embryos, functioning upstream or at the level of patched (ptc).</text>
</comment>
<evidence type="ECO:0000256" key="11">
    <source>
        <dbReference type="ARBA" id="ARBA00023319"/>
    </source>
</evidence>
<comment type="subcellular location">
    <subcellularLocation>
        <location evidence="1">Membrane</location>
        <topology evidence="1">Single-pass type I membrane protein</topology>
    </subcellularLocation>
</comment>
<accession>A0A336MI97</accession>
<gene>
    <name evidence="22" type="primary">CSON002093</name>
</gene>
<feature type="compositionally biased region" description="Basic residues" evidence="16">
    <location>
        <begin position="468"/>
        <end position="478"/>
    </location>
</feature>
<feature type="transmembrane region" description="Helical" evidence="17">
    <location>
        <begin position="714"/>
        <end position="737"/>
    </location>
</feature>
<keyword evidence="6" id="KW-0654">Proteoglycan</keyword>
<evidence type="ECO:0000256" key="5">
    <source>
        <dbReference type="ARBA" id="ARBA00022737"/>
    </source>
</evidence>
<feature type="domain" description="Ig-like" evidence="19">
    <location>
        <begin position="141"/>
        <end position="252"/>
    </location>
</feature>
<keyword evidence="5" id="KW-0677">Repeat</keyword>
<feature type="domain" description="Ig-like" evidence="19">
    <location>
        <begin position="353"/>
        <end position="439"/>
    </location>
</feature>
<evidence type="ECO:0000256" key="3">
    <source>
        <dbReference type="ARBA" id="ARBA00022692"/>
    </source>
</evidence>
<dbReference type="OMA" id="KQTSDMC"/>
<dbReference type="InterPro" id="IPR003599">
    <property type="entry name" value="Ig_sub"/>
</dbReference>
<dbReference type="SMART" id="SM00408">
    <property type="entry name" value="IGc2"/>
    <property type="match status" value="3"/>
</dbReference>
<dbReference type="Gene3D" id="2.60.40.10">
    <property type="entry name" value="Immunoglobulins"/>
    <property type="match status" value="6"/>
</dbReference>
<evidence type="ECO:0000313" key="22">
    <source>
        <dbReference type="EMBL" id="SSX30134.1"/>
    </source>
</evidence>
<dbReference type="CDD" id="cd00063">
    <property type="entry name" value="FN3"/>
    <property type="match status" value="2"/>
</dbReference>
<evidence type="ECO:0000256" key="12">
    <source>
        <dbReference type="ARBA" id="ARBA00037573"/>
    </source>
</evidence>
<name>A0A336MI97_CULSO</name>
<proteinExistence type="inferred from homology"/>
<dbReference type="SMART" id="SM00060">
    <property type="entry name" value="FN3"/>
    <property type="match status" value="2"/>
</dbReference>
<feature type="domain" description="Fibronectin type-III" evidence="20">
    <location>
        <begin position="483"/>
        <end position="585"/>
    </location>
</feature>
<keyword evidence="4 18" id="KW-0732">Signal</keyword>
<feature type="signal peptide" evidence="18">
    <location>
        <begin position="1"/>
        <end position="35"/>
    </location>
</feature>
<evidence type="ECO:0000256" key="4">
    <source>
        <dbReference type="ARBA" id="ARBA00022729"/>
    </source>
</evidence>
<evidence type="ECO:0000256" key="6">
    <source>
        <dbReference type="ARBA" id="ARBA00022974"/>
    </source>
</evidence>
<evidence type="ECO:0000256" key="18">
    <source>
        <dbReference type="SAM" id="SignalP"/>
    </source>
</evidence>
<evidence type="ECO:0000256" key="13">
    <source>
        <dbReference type="ARBA" id="ARBA00038144"/>
    </source>
</evidence>
<reference evidence="22" key="2">
    <citation type="submission" date="2018-07" db="EMBL/GenBank/DDBJ databases">
        <authorList>
            <person name="Quirk P.G."/>
            <person name="Krulwich T.A."/>
        </authorList>
    </citation>
    <scope>NUCLEOTIDE SEQUENCE</scope>
</reference>
<evidence type="ECO:0000259" key="20">
    <source>
        <dbReference type="PROSITE" id="PS50853"/>
    </source>
</evidence>
<dbReference type="GO" id="GO:0007411">
    <property type="term" value="P:axon guidance"/>
    <property type="evidence" value="ECO:0007669"/>
    <property type="project" value="TreeGrafter"/>
</dbReference>
<reference evidence="21" key="1">
    <citation type="submission" date="2018-04" db="EMBL/GenBank/DDBJ databases">
        <authorList>
            <person name="Go L.Y."/>
            <person name="Mitchell J.A."/>
        </authorList>
    </citation>
    <scope>NUCLEOTIDE SEQUENCE</scope>
    <source>
        <tissue evidence="21">Whole organism</tissue>
    </source>
</reference>
<evidence type="ECO:0000256" key="16">
    <source>
        <dbReference type="SAM" id="MobiDB-lite"/>
    </source>
</evidence>
<dbReference type="SUPFAM" id="SSF49265">
    <property type="entry name" value="Fibronectin type III"/>
    <property type="match status" value="2"/>
</dbReference>
<feature type="region of interest" description="Disordered" evidence="16">
    <location>
        <begin position="830"/>
        <end position="857"/>
    </location>
</feature>
<keyword evidence="3 17" id="KW-0812">Transmembrane</keyword>
<dbReference type="Pfam" id="PF13927">
    <property type="entry name" value="Ig_3"/>
    <property type="match status" value="2"/>
</dbReference>
<dbReference type="EMBL" id="UFQS01001347">
    <property type="protein sequence ID" value="SSX10448.1"/>
    <property type="molecule type" value="Genomic_DNA"/>
</dbReference>
<evidence type="ECO:0000256" key="1">
    <source>
        <dbReference type="ARBA" id="ARBA00004479"/>
    </source>
</evidence>
<protein>
    <recommendedName>
        <fullName evidence="15">Interference hedgehog</fullName>
    </recommendedName>
</protein>
<evidence type="ECO:0000256" key="17">
    <source>
        <dbReference type="SAM" id="Phobius"/>
    </source>
</evidence>
<dbReference type="PROSITE" id="PS50853">
    <property type="entry name" value="FN3"/>
    <property type="match status" value="2"/>
</dbReference>
<feature type="region of interest" description="Disordered" evidence="16">
    <location>
        <begin position="462"/>
        <end position="487"/>
    </location>
</feature>
<comment type="similarity">
    <text evidence="13">Belongs to the immunoglobulin superfamily. IHOG family.</text>
</comment>
<keyword evidence="9" id="KW-1015">Disulfide bond</keyword>
<dbReference type="InterPro" id="IPR007110">
    <property type="entry name" value="Ig-like_dom"/>
</dbReference>
<keyword evidence="8 17" id="KW-0472">Membrane</keyword>
<feature type="compositionally biased region" description="Low complexity" evidence="16">
    <location>
        <begin position="832"/>
        <end position="844"/>
    </location>
</feature>
<keyword evidence="2" id="KW-0358">Heparin-binding</keyword>
<dbReference type="CDD" id="cd00096">
    <property type="entry name" value="Ig"/>
    <property type="match status" value="1"/>
</dbReference>
<dbReference type="GO" id="GO:0008201">
    <property type="term" value="F:heparin binding"/>
    <property type="evidence" value="ECO:0007669"/>
    <property type="project" value="UniProtKB-KW"/>
</dbReference>
<evidence type="ECO:0000256" key="9">
    <source>
        <dbReference type="ARBA" id="ARBA00023157"/>
    </source>
</evidence>
<sequence length="957" mass="105507">MTSFKLSTRISTKFVNRSLVLLILFLTQILQQSLCLTSSSSNNRFGVHMIRSPESNIAPRGDEVQFECELNLEPDRLEWRFLPQDRLGDSKNDYIYMNSNNGYNVTLKERVSRLTVVVSHQNVGEYQCIAWIGASALASLPARLSLASISLSESGKNRQLSSTRRGSQQQQQITWRVSPGNSVIIKCGEVISFPAPVWTFYKDTVAVPSSVPQLPSGALILSPVTQRDSGTYYCSAVNSITGTDLRTQQNTTLIVDFLQRSAPSFLSTVPKNFVAKPGSSIILECPGVGNPVPKSIWSRPDKDIPKSRVTYLPYGLEIHNINDDDQGAYTCTLDNGIAPTLIHKMYLTVLEPPEIIEPPKASLINEGESLELECLAVGSPEPTIHWMINGDDTKWDPLVKSNGNKLYIKSVEKRHAGIVQCFASNDAGEETASNSLHVTPKQIPGGSDATTLGLALTTTKAVNDHPGKINRGKKKHKRPEMVPPSKPFVTRLNDENVMVRWSVPSNDGLPIQFFKVQYRTLSDPERNIQRTSWMTANEDIPPHVTSYEVEGLKPDRYYRFRIAAVYSNNDNKLGPTSGRFHLQRGEKLGAAKSHLPAPVLSRIEPISENEVMLYWDMLEHSSNIEGFYAYYRPSTSAGEYSKATVLDHHARSFKIDHLEPGTAYEFKLQSFTASAASDFSAILTKKTLKPATIEPPFTPTVIAASEQAKASFDILPWVGVIGIAMLIISLLFGLICICKKSRNSMDNTIENKSHPDIIQSESNGFTGSPLHKNSRMNGHAIAPRMTITANPLAQESDKNRNIMELRFLPNTMTTGNGIGHHPTSLNINGNGVSPIVSPQSSPSPLTITSSDMQLPPLPHRRTLERSIRNFNQHQNGVIPNGIGDKMMDGDCGVSQVRASSMRRSVPSSPRTRGSATDLAQNKFLASPIPIRAHNAKRAAYKGRAENMSNGSLNSIEV</sequence>